<feature type="domain" description="Transposase IS66 C-terminal" evidence="5">
    <location>
        <begin position="474"/>
        <end position="510"/>
    </location>
</feature>
<feature type="domain" description="Transposase TnpC homeodomain" evidence="4">
    <location>
        <begin position="44"/>
        <end position="109"/>
    </location>
</feature>
<evidence type="ECO:0000259" key="3">
    <source>
        <dbReference type="Pfam" id="PF13005"/>
    </source>
</evidence>
<comment type="caution">
    <text evidence="6">The sequence shown here is derived from an EMBL/GenBank/DDBJ whole genome shotgun (WGS) entry which is preliminary data.</text>
</comment>
<dbReference type="AlphaFoldDB" id="A0ABD4Z2X7"/>
<dbReference type="Proteomes" id="UP001158644">
    <property type="component" value="Unassembled WGS sequence"/>
</dbReference>
<dbReference type="NCBIfam" id="NF033517">
    <property type="entry name" value="transpos_IS66"/>
    <property type="match status" value="1"/>
</dbReference>
<evidence type="ECO:0000256" key="1">
    <source>
        <dbReference type="SAM" id="MobiDB-lite"/>
    </source>
</evidence>
<dbReference type="Pfam" id="PF13817">
    <property type="entry name" value="DDE_Tnp_IS66_C"/>
    <property type="match status" value="1"/>
</dbReference>
<evidence type="ECO:0000259" key="5">
    <source>
        <dbReference type="Pfam" id="PF13817"/>
    </source>
</evidence>
<accession>A0ABD4Z2X7</accession>
<dbReference type="Pfam" id="PF03050">
    <property type="entry name" value="DDE_Tnp_IS66"/>
    <property type="match status" value="1"/>
</dbReference>
<reference evidence="6 7" key="1">
    <citation type="submission" date="2022-09" db="EMBL/GenBank/DDBJ databases">
        <title>Intensive care unit water sources are persistently colonized with multi-drug resistant bacteria and are the site of extensive horizontal gene transfer of antibiotic resistance genes.</title>
        <authorList>
            <person name="Diorio-Toth L."/>
        </authorList>
    </citation>
    <scope>NUCLEOTIDE SEQUENCE [LARGE SCALE GENOMIC DNA]</scope>
    <source>
        <strain evidence="6 7">GD03967</strain>
    </source>
</reference>
<feature type="domain" description="Transposase IS66 zinc-finger binding" evidence="3">
    <location>
        <begin position="123"/>
        <end position="155"/>
    </location>
</feature>
<dbReference type="InterPro" id="IPR052344">
    <property type="entry name" value="Transposase-related"/>
</dbReference>
<organism evidence="6 7">
    <name type="scientific">Achromobacter mucicolens</name>
    <dbReference type="NCBI Taxonomy" id="1389922"/>
    <lineage>
        <taxon>Bacteria</taxon>
        <taxon>Pseudomonadati</taxon>
        <taxon>Pseudomonadota</taxon>
        <taxon>Betaproteobacteria</taxon>
        <taxon>Burkholderiales</taxon>
        <taxon>Alcaligenaceae</taxon>
        <taxon>Achromobacter</taxon>
    </lineage>
</organism>
<evidence type="ECO:0000259" key="4">
    <source>
        <dbReference type="Pfam" id="PF13007"/>
    </source>
</evidence>
<dbReference type="InterPro" id="IPR024474">
    <property type="entry name" value="Znf_dom_IS66"/>
</dbReference>
<gene>
    <name evidence="6" type="ORF">N5C72_29060</name>
</gene>
<dbReference type="RefSeq" id="WP_279992529.1">
    <property type="nucleotide sequence ID" value="NZ_JAOBZK010000109.1"/>
</dbReference>
<protein>
    <submittedName>
        <fullName evidence="6">IS66 family transposase</fullName>
    </submittedName>
</protein>
<sequence length="517" mass="57763">MNLPVPIDRASLPTEVVPLQDLALELGQQMQAMRAQFDAQLDTLRHQLAELRRRLFGPRSEVIHLGQAELWTDPIQLPVPSEERREVGAHTRRKGGRPAISPDLPRRRVEHDLSDADKAGYASLERIGEEVSELLEYIPARLEVIQNVRLKYRCETADGRSAVRTATAQGSPLPRSNAGAGLLAHVMVSKYLDHCPLARQSRIFARQGVALSRQTLCDWVLDATELLAVLMPALQRHVLSSPVIFTDDTTLALQAPGKTITARMWVYLAGGQKKDDEGQWQKVAPAALYDFTADRSGTHPRRILGAWRGYLQADDYSGYHASFREGVTHVACWAHVRRKFFDVAKAAPKGAPPGLADDALRFIGLIYRIERRLAEADPDVRLRVRQGRTRRVLTAFHRWLTHHHPTLLPRSPLGRAFAYALSNWTALTVFADSGLLAPDNNTAERAMRPVAISRKNWLFAGSPRGGRAAAVALSLIETARLNGIEPYAYLKDVLTRLPGQRMDRLDELLPMNWKPAP</sequence>
<dbReference type="InterPro" id="IPR004291">
    <property type="entry name" value="Transposase_IS66_central"/>
</dbReference>
<dbReference type="InterPro" id="IPR024463">
    <property type="entry name" value="Transposase_TnpC_homeodom"/>
</dbReference>
<name>A0ABD4Z2X7_9BURK</name>
<evidence type="ECO:0000313" key="6">
    <source>
        <dbReference type="EMBL" id="MDH1182143.1"/>
    </source>
</evidence>
<evidence type="ECO:0000313" key="7">
    <source>
        <dbReference type="Proteomes" id="UP001158644"/>
    </source>
</evidence>
<proteinExistence type="predicted"/>
<feature type="domain" description="Transposase IS66 central" evidence="2">
    <location>
        <begin position="176"/>
        <end position="467"/>
    </location>
</feature>
<dbReference type="EMBL" id="JAOBZK010000109">
    <property type="protein sequence ID" value="MDH1182143.1"/>
    <property type="molecule type" value="Genomic_DNA"/>
</dbReference>
<dbReference type="InterPro" id="IPR039552">
    <property type="entry name" value="IS66_C"/>
</dbReference>
<dbReference type="Pfam" id="PF13005">
    <property type="entry name" value="zf-IS66"/>
    <property type="match status" value="1"/>
</dbReference>
<feature type="region of interest" description="Disordered" evidence="1">
    <location>
        <begin position="81"/>
        <end position="107"/>
    </location>
</feature>
<dbReference type="PANTHER" id="PTHR33678">
    <property type="entry name" value="BLL1576 PROTEIN"/>
    <property type="match status" value="1"/>
</dbReference>
<dbReference type="PANTHER" id="PTHR33678:SF1">
    <property type="entry name" value="BLL1576 PROTEIN"/>
    <property type="match status" value="1"/>
</dbReference>
<evidence type="ECO:0000259" key="2">
    <source>
        <dbReference type="Pfam" id="PF03050"/>
    </source>
</evidence>
<dbReference type="Pfam" id="PF13007">
    <property type="entry name" value="LZ_Tnp_IS66"/>
    <property type="match status" value="1"/>
</dbReference>